<evidence type="ECO:0000256" key="2">
    <source>
        <dbReference type="ARBA" id="ARBA00022737"/>
    </source>
</evidence>
<dbReference type="InterPro" id="IPR051953">
    <property type="entry name" value="Plant_SW-associated_TFs"/>
</dbReference>
<dbReference type="GO" id="GO:0003677">
    <property type="term" value="F:DNA binding"/>
    <property type="evidence" value="ECO:0007669"/>
    <property type="project" value="UniProtKB-KW"/>
</dbReference>
<dbReference type="PROSITE" id="PS50090">
    <property type="entry name" value="MYB_LIKE"/>
    <property type="match status" value="4"/>
</dbReference>
<evidence type="ECO:0000256" key="3">
    <source>
        <dbReference type="ARBA" id="ARBA00023015"/>
    </source>
</evidence>
<dbReference type="STRING" id="3818.A0A444YXQ2"/>
<proteinExistence type="predicted"/>
<comment type="caution">
    <text evidence="11">The sequence shown here is derived from an EMBL/GenBank/DDBJ whole genome shotgun (WGS) entry which is preliminary data.</text>
</comment>
<feature type="region of interest" description="Disordered" evidence="8">
    <location>
        <begin position="432"/>
        <end position="452"/>
    </location>
</feature>
<evidence type="ECO:0000256" key="6">
    <source>
        <dbReference type="ARBA" id="ARBA00023163"/>
    </source>
</evidence>
<dbReference type="Proteomes" id="UP000289738">
    <property type="component" value="Chromosome B05"/>
</dbReference>
<dbReference type="CDD" id="cd00167">
    <property type="entry name" value="SANT"/>
    <property type="match status" value="4"/>
</dbReference>
<dbReference type="Gene3D" id="1.10.10.60">
    <property type="entry name" value="Homeodomain-like"/>
    <property type="match status" value="4"/>
</dbReference>
<evidence type="ECO:0000256" key="4">
    <source>
        <dbReference type="ARBA" id="ARBA00023125"/>
    </source>
</evidence>
<dbReference type="InterPro" id="IPR017930">
    <property type="entry name" value="Myb_dom"/>
</dbReference>
<keyword evidence="5" id="KW-0010">Activator</keyword>
<dbReference type="SUPFAM" id="SSF46689">
    <property type="entry name" value="Homeodomain-like"/>
    <property type="match status" value="2"/>
</dbReference>
<evidence type="ECO:0000256" key="7">
    <source>
        <dbReference type="ARBA" id="ARBA00023242"/>
    </source>
</evidence>
<dbReference type="InterPro" id="IPR001005">
    <property type="entry name" value="SANT/Myb"/>
</dbReference>
<organism evidence="11 12">
    <name type="scientific">Arachis hypogaea</name>
    <name type="common">Peanut</name>
    <dbReference type="NCBI Taxonomy" id="3818"/>
    <lineage>
        <taxon>Eukaryota</taxon>
        <taxon>Viridiplantae</taxon>
        <taxon>Streptophyta</taxon>
        <taxon>Embryophyta</taxon>
        <taxon>Tracheophyta</taxon>
        <taxon>Spermatophyta</taxon>
        <taxon>Magnoliopsida</taxon>
        <taxon>eudicotyledons</taxon>
        <taxon>Gunneridae</taxon>
        <taxon>Pentapetalae</taxon>
        <taxon>rosids</taxon>
        <taxon>fabids</taxon>
        <taxon>Fabales</taxon>
        <taxon>Fabaceae</taxon>
        <taxon>Papilionoideae</taxon>
        <taxon>50 kb inversion clade</taxon>
        <taxon>dalbergioids sensu lato</taxon>
        <taxon>Dalbergieae</taxon>
        <taxon>Pterocarpus clade</taxon>
        <taxon>Arachis</taxon>
    </lineage>
</organism>
<dbReference type="AlphaFoldDB" id="A0A444YXQ2"/>
<evidence type="ECO:0008006" key="13">
    <source>
        <dbReference type="Google" id="ProtNLM"/>
    </source>
</evidence>
<keyword evidence="7" id="KW-0539">Nucleus</keyword>
<dbReference type="Pfam" id="PF00249">
    <property type="entry name" value="Myb_DNA-binding"/>
    <property type="match status" value="4"/>
</dbReference>
<protein>
    <recommendedName>
        <fullName evidence="13">Transcription factor</fullName>
    </recommendedName>
</protein>
<dbReference type="FunFam" id="1.10.10.60:FF:000371">
    <property type="entry name" value="MYB transcription factor"/>
    <property type="match status" value="1"/>
</dbReference>
<evidence type="ECO:0000259" key="9">
    <source>
        <dbReference type="PROSITE" id="PS50090"/>
    </source>
</evidence>
<accession>A0A444YXQ2</accession>
<comment type="subcellular location">
    <subcellularLocation>
        <location evidence="1">Nucleus</location>
    </subcellularLocation>
</comment>
<dbReference type="FunFam" id="1.10.10.60:FF:000077">
    <property type="entry name" value="MYB transcription factor"/>
    <property type="match status" value="1"/>
</dbReference>
<reference evidence="11 12" key="1">
    <citation type="submission" date="2019-01" db="EMBL/GenBank/DDBJ databases">
        <title>Sequencing of cultivated peanut Arachis hypogaea provides insights into genome evolution and oil improvement.</title>
        <authorList>
            <person name="Chen X."/>
        </authorList>
    </citation>
    <scope>NUCLEOTIDE SEQUENCE [LARGE SCALE GENOMIC DNA]</scope>
    <source>
        <strain evidence="12">cv. Fuhuasheng</strain>
        <tissue evidence="11">Leaves</tissue>
    </source>
</reference>
<dbReference type="EMBL" id="SDMP01000015">
    <property type="protein sequence ID" value="RYR06711.1"/>
    <property type="molecule type" value="Genomic_DNA"/>
</dbReference>
<evidence type="ECO:0000313" key="11">
    <source>
        <dbReference type="EMBL" id="RYR06711.1"/>
    </source>
</evidence>
<sequence>MGCQQIEKTKAKHRKGLWSPEEDNKLRNYILNYGHGCWSSVPIKAGLQRNGKSCRLRWINYLRPGLKRGMFTKQEEDTILTFHHMLGNKWSQIAQRLPGRTDNEIKNYWHSYLKKKVAKEKEIDESHQQVQYATSSSETIDYSFSPNKLVTNDPNYGLLLQNMDKPAPNLVDHSYEHNHNNITNNNYQLSKEASHGSLPKLLFAEWLSLDQVNGGSSMNSDESLMILGNGFDQNSTFQEDLMHMSSSEGPFGGEYQNSLSQCSATEVYNSQVNKFSNQVVGNDYIQHFIDDDADLCSNFSLNNGAIIGTYKAKMGKTPCCDKHGVRRGAWTPEEDEALIEYIKKHGHGSWRTVPKQAGLLRCGKSCRLRWINYLRPDIKRGPFTTEEEGTIIQLHGMLGNRWAAIASHLPGRTDNEIKNFWNTQLKKRLPRSSFVPDHNNVKSESPSTRHMVQWESARVEAEARLSMESSLHNSFSASESYQDHFLQLWHSEVGQSFRVIKAKEEGAVVTQNLVSQASLSSSKLESSSEVSLKLKNTESSFFADITHEQQKSSSKAKLEDGGTAESSLGYYEFLDTSDSSINHLLDVPDGEVLFLGQNDNFLNTLDGRCE</sequence>
<feature type="domain" description="HTH myb-type" evidence="10">
    <location>
        <begin position="322"/>
        <end position="378"/>
    </location>
</feature>
<evidence type="ECO:0000256" key="1">
    <source>
        <dbReference type="ARBA" id="ARBA00004123"/>
    </source>
</evidence>
<keyword evidence="12" id="KW-1185">Reference proteome</keyword>
<keyword evidence="6" id="KW-0804">Transcription</keyword>
<feature type="domain" description="HTH myb-type" evidence="10">
    <location>
        <begin position="379"/>
        <end position="429"/>
    </location>
</feature>
<feature type="domain" description="HTH myb-type" evidence="10">
    <location>
        <begin position="63"/>
        <end position="117"/>
    </location>
</feature>
<dbReference type="PANTHER" id="PTHR47997">
    <property type="entry name" value="MYB DOMAIN PROTEIN 55"/>
    <property type="match status" value="1"/>
</dbReference>
<dbReference type="SMART" id="SM00717">
    <property type="entry name" value="SANT"/>
    <property type="match status" value="4"/>
</dbReference>
<feature type="domain" description="Myb-like" evidence="9">
    <location>
        <begin position="322"/>
        <end position="374"/>
    </location>
</feature>
<name>A0A444YXQ2_ARAHY</name>
<dbReference type="GO" id="GO:0045893">
    <property type="term" value="P:positive regulation of DNA-templated transcription"/>
    <property type="evidence" value="ECO:0007669"/>
    <property type="project" value="UniProtKB-ARBA"/>
</dbReference>
<dbReference type="GO" id="GO:0005634">
    <property type="term" value="C:nucleus"/>
    <property type="evidence" value="ECO:0007669"/>
    <property type="project" value="UniProtKB-SubCell"/>
</dbReference>
<dbReference type="PROSITE" id="PS51294">
    <property type="entry name" value="HTH_MYB"/>
    <property type="match status" value="4"/>
</dbReference>
<dbReference type="InterPro" id="IPR009057">
    <property type="entry name" value="Homeodomain-like_sf"/>
</dbReference>
<feature type="domain" description="Myb-like" evidence="9">
    <location>
        <begin position="63"/>
        <end position="113"/>
    </location>
</feature>
<feature type="domain" description="Myb-like" evidence="9">
    <location>
        <begin position="10"/>
        <end position="62"/>
    </location>
</feature>
<keyword evidence="4" id="KW-0238">DNA-binding</keyword>
<evidence type="ECO:0000256" key="8">
    <source>
        <dbReference type="SAM" id="MobiDB-lite"/>
    </source>
</evidence>
<evidence type="ECO:0000256" key="5">
    <source>
        <dbReference type="ARBA" id="ARBA00023159"/>
    </source>
</evidence>
<gene>
    <name evidence="11" type="ORF">Ahy_B05g074014</name>
</gene>
<dbReference type="FunFam" id="1.10.10.60:FF:000121">
    <property type="entry name" value="Myb transcription factor"/>
    <property type="match status" value="1"/>
</dbReference>
<keyword evidence="2" id="KW-0677">Repeat</keyword>
<evidence type="ECO:0000259" key="10">
    <source>
        <dbReference type="PROSITE" id="PS51294"/>
    </source>
</evidence>
<evidence type="ECO:0000313" key="12">
    <source>
        <dbReference type="Proteomes" id="UP000289738"/>
    </source>
</evidence>
<dbReference type="PANTHER" id="PTHR47997:SF11">
    <property type="entry name" value="TRANSCRIPTION FACTOR LAF1"/>
    <property type="match status" value="1"/>
</dbReference>
<keyword evidence="3" id="KW-0805">Transcription regulation</keyword>
<feature type="domain" description="Myb-like" evidence="9">
    <location>
        <begin position="375"/>
        <end position="425"/>
    </location>
</feature>
<feature type="domain" description="HTH myb-type" evidence="10">
    <location>
        <begin position="10"/>
        <end position="62"/>
    </location>
</feature>